<organism evidence="1 2">
    <name type="scientific">Adhaeribacter radiodurans</name>
    <dbReference type="NCBI Taxonomy" id="2745197"/>
    <lineage>
        <taxon>Bacteria</taxon>
        <taxon>Pseudomonadati</taxon>
        <taxon>Bacteroidota</taxon>
        <taxon>Cytophagia</taxon>
        <taxon>Cytophagales</taxon>
        <taxon>Hymenobacteraceae</taxon>
        <taxon>Adhaeribacter</taxon>
    </lineage>
</organism>
<gene>
    <name evidence="1" type="ORF">HUW48_16455</name>
</gene>
<dbReference type="KEGG" id="add:HUW48_16455"/>
<dbReference type="InterPro" id="IPR011047">
    <property type="entry name" value="Quinoprotein_ADH-like_sf"/>
</dbReference>
<proteinExistence type="predicted"/>
<dbReference type="SUPFAM" id="SSF50998">
    <property type="entry name" value="Quinoprotein alcohol dehydrogenase-like"/>
    <property type="match status" value="1"/>
</dbReference>
<keyword evidence="2" id="KW-1185">Reference proteome</keyword>
<name>A0A7L7L9M9_9BACT</name>
<evidence type="ECO:0000313" key="2">
    <source>
        <dbReference type="Proteomes" id="UP000514509"/>
    </source>
</evidence>
<sequence>MTFNLNSPPTFNFFYHQLVAIKSGKYKIGLLLFFCLALPYLSFSQKVLWDKTLGGDKDDLLTATQITSDGGYILGGTSNSGKTSDKTEESKGSTDYWVIKVNSNGSIAWDKTFGGTGEEVLTALQQTKDGGYILAGYSNSTAGKDKTENSRGAQDFWILKLNKNGSKAWDKTYGGNRNDQLSSLQQTNDGGYILGGYSKSDKSGEKSESSKSTYPLTLNDFWIIKINAKGTILWEKTLGGNGEDKLATVQQTTDGGYVLGGFSSSHKSGDKSGGNKGGRDYWIVKLNANGKKVWDKTIGGNDFDNLSSLQQTTDQGYILAGTSSSDKGGDKSEPGRDSILNDYWVVKLDADGSKVWDKTIGGNLQDFLNSVQQTPDGGYLLGGSSASRISGEKSEDRRGEMSGTYDYWLVKLNLNGALLYEKTIGSTQLDELTDVLQTSDGNYFLSGTSNSRKGGEKSEKSKGGKDFWLVKLENNFRRIQTIDFEPILLTKEVGDQAFTLLAKASSGLPITFEVLSGSATLKDNLIKVTAPGIVRVQATLNTRLPTPLKALWLPLQVSNGK</sequence>
<reference evidence="1 2" key="1">
    <citation type="submission" date="2020-08" db="EMBL/GenBank/DDBJ databases">
        <title>Adhaeribacter dokdonensis sp. nov., isolated from the rhizosphere of Elymus tsukushiensis, a plant native to the Dokdo Islands, Republic of Korea.</title>
        <authorList>
            <person name="Ghim S.Y."/>
        </authorList>
    </citation>
    <scope>NUCLEOTIDE SEQUENCE [LARGE SCALE GENOMIC DNA]</scope>
    <source>
        <strain evidence="1 2">KUDC8001</strain>
    </source>
</reference>
<dbReference type="EMBL" id="CP055153">
    <property type="protein sequence ID" value="QMU29528.1"/>
    <property type="molecule type" value="Genomic_DNA"/>
</dbReference>
<dbReference type="Proteomes" id="UP000514509">
    <property type="component" value="Chromosome"/>
</dbReference>
<evidence type="ECO:0000313" key="1">
    <source>
        <dbReference type="EMBL" id="QMU29528.1"/>
    </source>
</evidence>
<dbReference type="PANTHER" id="PTHR42754">
    <property type="entry name" value="ENDOGLUCANASE"/>
    <property type="match status" value="1"/>
</dbReference>
<accession>A0A7L7L9M9</accession>
<dbReference type="RefSeq" id="WP_182411988.1">
    <property type="nucleotide sequence ID" value="NZ_CP055153.1"/>
</dbReference>
<dbReference type="PANTHER" id="PTHR42754:SF1">
    <property type="entry name" value="LIPOPROTEIN"/>
    <property type="match status" value="1"/>
</dbReference>
<protein>
    <submittedName>
        <fullName evidence="1">T9SS C-terminal target domain-containing protein</fullName>
    </submittedName>
</protein>
<dbReference type="AlphaFoldDB" id="A0A7L7L9M9"/>